<dbReference type="PROSITE" id="PS50297">
    <property type="entry name" value="ANK_REP_REGION"/>
    <property type="match status" value="1"/>
</dbReference>
<evidence type="ECO:0000256" key="1">
    <source>
        <dbReference type="ARBA" id="ARBA00022737"/>
    </source>
</evidence>
<keyword evidence="2 3" id="KW-0040">ANK repeat</keyword>
<comment type="caution">
    <text evidence="4">The sequence shown here is derived from an EMBL/GenBank/DDBJ whole genome shotgun (WGS) entry which is preliminary data.</text>
</comment>
<keyword evidence="1" id="KW-0677">Repeat</keyword>
<dbReference type="Pfam" id="PF13637">
    <property type="entry name" value="Ank_4"/>
    <property type="match status" value="1"/>
</dbReference>
<dbReference type="EMBL" id="JAKOGI010000014">
    <property type="protein sequence ID" value="KAJ8450629.1"/>
    <property type="molecule type" value="Genomic_DNA"/>
</dbReference>
<dbReference type="AlphaFoldDB" id="A0A9Q1QQP3"/>
<dbReference type="SMART" id="SM00248">
    <property type="entry name" value="ANK"/>
    <property type="match status" value="6"/>
</dbReference>
<dbReference type="GO" id="GO:0005886">
    <property type="term" value="C:plasma membrane"/>
    <property type="evidence" value="ECO:0007669"/>
    <property type="project" value="TreeGrafter"/>
</dbReference>
<accession>A0A9Q1QQP3</accession>
<dbReference type="InterPro" id="IPR036770">
    <property type="entry name" value="Ankyrin_rpt-contain_sf"/>
</dbReference>
<evidence type="ECO:0000256" key="3">
    <source>
        <dbReference type="PROSITE-ProRule" id="PRU00023"/>
    </source>
</evidence>
<sequence>MEKMEGTKVMDNELYKAAMNGDSTILTSVAVTGDERTETKANILHIAIRHDRYDFIKTALGKFPQLVCQSNLDNNTPFHIGAKRGNTKILELLVNCYKNKAALEGLFPWRVKNSEGNTALHVALMCAKLQFAENLLMIDPELTAFVNNSGETPLHLAIRYRVIDSDRESVLYAMKLIITNSPGGISKVKSPPKESSEHTITLLLEKKPSVACMRDSDGLTPLLRAALFKTPDTSTIASILNYCPQSIEVCDSSGKTFFHLLTEHLHRDEYLLSIQETIQSLKNHQDFEGNTPAHLAVKNRNIFMLRFLFRVSANFAIKNKEGVSAADLLQQQSKEFRNLLLNNQVQSHCQCSHAQPFTFCIWHI</sequence>
<dbReference type="PANTHER" id="PTHR24186:SF50">
    <property type="entry name" value="ANKYRIN REPEAT-CONTAINING PROTEIN ITN1-LIKE ISOFORM X1"/>
    <property type="match status" value="1"/>
</dbReference>
<feature type="repeat" description="ANK" evidence="3">
    <location>
        <begin position="288"/>
        <end position="320"/>
    </location>
</feature>
<dbReference type="SUPFAM" id="SSF48403">
    <property type="entry name" value="Ankyrin repeat"/>
    <property type="match status" value="1"/>
</dbReference>
<evidence type="ECO:0000256" key="2">
    <source>
        <dbReference type="ARBA" id="ARBA00023043"/>
    </source>
</evidence>
<reference evidence="4" key="1">
    <citation type="submission" date="2022-04" db="EMBL/GenBank/DDBJ databases">
        <title>Carnegiea gigantea Genome sequencing and assembly v2.</title>
        <authorList>
            <person name="Copetti D."/>
            <person name="Sanderson M.J."/>
            <person name="Burquez A."/>
            <person name="Wojciechowski M.F."/>
        </authorList>
    </citation>
    <scope>NUCLEOTIDE SEQUENCE</scope>
    <source>
        <strain evidence="4">SGP5-SGP5p</strain>
        <tissue evidence="4">Aerial part</tissue>
    </source>
</reference>
<dbReference type="OrthoDB" id="6718656at2759"/>
<evidence type="ECO:0000313" key="5">
    <source>
        <dbReference type="Proteomes" id="UP001153076"/>
    </source>
</evidence>
<keyword evidence="5" id="KW-1185">Reference proteome</keyword>
<dbReference type="PROSITE" id="PS50088">
    <property type="entry name" value="ANK_REPEAT"/>
    <property type="match status" value="1"/>
</dbReference>
<dbReference type="Gene3D" id="1.25.40.20">
    <property type="entry name" value="Ankyrin repeat-containing domain"/>
    <property type="match status" value="3"/>
</dbReference>
<proteinExistence type="predicted"/>
<organism evidence="4 5">
    <name type="scientific">Carnegiea gigantea</name>
    <dbReference type="NCBI Taxonomy" id="171969"/>
    <lineage>
        <taxon>Eukaryota</taxon>
        <taxon>Viridiplantae</taxon>
        <taxon>Streptophyta</taxon>
        <taxon>Embryophyta</taxon>
        <taxon>Tracheophyta</taxon>
        <taxon>Spermatophyta</taxon>
        <taxon>Magnoliopsida</taxon>
        <taxon>eudicotyledons</taxon>
        <taxon>Gunneridae</taxon>
        <taxon>Pentapetalae</taxon>
        <taxon>Caryophyllales</taxon>
        <taxon>Cactineae</taxon>
        <taxon>Cactaceae</taxon>
        <taxon>Cactoideae</taxon>
        <taxon>Echinocereeae</taxon>
        <taxon>Carnegiea</taxon>
    </lineage>
</organism>
<dbReference type="Proteomes" id="UP001153076">
    <property type="component" value="Unassembled WGS sequence"/>
</dbReference>
<name>A0A9Q1QQP3_9CARY</name>
<gene>
    <name evidence="4" type="ORF">Cgig2_020266</name>
</gene>
<dbReference type="InterPro" id="IPR002110">
    <property type="entry name" value="Ankyrin_rpt"/>
</dbReference>
<dbReference type="PANTHER" id="PTHR24186">
    <property type="entry name" value="PROTEIN PHOSPHATASE 1 REGULATORY SUBUNIT"/>
    <property type="match status" value="1"/>
</dbReference>
<protein>
    <submittedName>
        <fullName evidence="4">Uncharacterized protein</fullName>
    </submittedName>
</protein>
<evidence type="ECO:0000313" key="4">
    <source>
        <dbReference type="EMBL" id="KAJ8450629.1"/>
    </source>
</evidence>